<protein>
    <submittedName>
        <fullName evidence="2">Uncharacterized protein</fullName>
    </submittedName>
</protein>
<gene>
    <name evidence="2" type="ORF">AAG570_004337</name>
</gene>
<evidence type="ECO:0000256" key="1">
    <source>
        <dbReference type="SAM" id="SignalP"/>
    </source>
</evidence>
<reference evidence="2 3" key="1">
    <citation type="submission" date="2024-07" db="EMBL/GenBank/DDBJ databases">
        <title>Chromosome-level genome assembly of the water stick insect Ranatra chinensis (Heteroptera: Nepidae).</title>
        <authorList>
            <person name="Liu X."/>
        </authorList>
    </citation>
    <scope>NUCLEOTIDE SEQUENCE [LARGE SCALE GENOMIC DNA]</scope>
    <source>
        <strain evidence="2">Cailab_2021Rc</strain>
        <tissue evidence="2">Muscle</tissue>
    </source>
</reference>
<keyword evidence="1" id="KW-0732">Signal</keyword>
<dbReference type="PROSITE" id="PS51257">
    <property type="entry name" value="PROKAR_LIPOPROTEIN"/>
    <property type="match status" value="1"/>
</dbReference>
<dbReference type="EMBL" id="JBFDAA010000016">
    <property type="protein sequence ID" value="KAL1117009.1"/>
    <property type="molecule type" value="Genomic_DNA"/>
</dbReference>
<sequence>MGRAVLFLVVLATLAACGESKPSNVNRWFRSRNVKDLMEELTELRNRFVVVCEEVKHLSHEAQALRDKCTPGDGEELSSLILEGDVLKVTEIPVWIVNWRLREIIAVVTASECRQPQR</sequence>
<evidence type="ECO:0000313" key="3">
    <source>
        <dbReference type="Proteomes" id="UP001558652"/>
    </source>
</evidence>
<dbReference type="Proteomes" id="UP001558652">
    <property type="component" value="Unassembled WGS sequence"/>
</dbReference>
<evidence type="ECO:0000313" key="2">
    <source>
        <dbReference type="EMBL" id="KAL1117009.1"/>
    </source>
</evidence>
<organism evidence="2 3">
    <name type="scientific">Ranatra chinensis</name>
    <dbReference type="NCBI Taxonomy" id="642074"/>
    <lineage>
        <taxon>Eukaryota</taxon>
        <taxon>Metazoa</taxon>
        <taxon>Ecdysozoa</taxon>
        <taxon>Arthropoda</taxon>
        <taxon>Hexapoda</taxon>
        <taxon>Insecta</taxon>
        <taxon>Pterygota</taxon>
        <taxon>Neoptera</taxon>
        <taxon>Paraneoptera</taxon>
        <taxon>Hemiptera</taxon>
        <taxon>Heteroptera</taxon>
        <taxon>Panheteroptera</taxon>
        <taxon>Nepomorpha</taxon>
        <taxon>Nepidae</taxon>
        <taxon>Ranatrinae</taxon>
        <taxon>Ranatra</taxon>
    </lineage>
</organism>
<name>A0ABD0Y0K1_9HEMI</name>
<feature type="signal peptide" evidence="1">
    <location>
        <begin position="1"/>
        <end position="20"/>
    </location>
</feature>
<proteinExistence type="predicted"/>
<keyword evidence="3" id="KW-1185">Reference proteome</keyword>
<dbReference type="AlphaFoldDB" id="A0ABD0Y0K1"/>
<accession>A0ABD0Y0K1</accession>
<feature type="chain" id="PRO_5044876083" evidence="1">
    <location>
        <begin position="21"/>
        <end position="118"/>
    </location>
</feature>
<comment type="caution">
    <text evidence="2">The sequence shown here is derived from an EMBL/GenBank/DDBJ whole genome shotgun (WGS) entry which is preliminary data.</text>
</comment>